<evidence type="ECO:0000256" key="3">
    <source>
        <dbReference type="ARBA" id="ARBA00022679"/>
    </source>
</evidence>
<keyword evidence="4" id="KW-0548">Nucleotidyltransferase</keyword>
<keyword evidence="6" id="KW-0521">NADP</keyword>
<evidence type="ECO:0000256" key="7">
    <source>
        <dbReference type="SAM" id="MobiDB-lite"/>
    </source>
</evidence>
<dbReference type="InterPro" id="IPR013761">
    <property type="entry name" value="SAM/pointed_sf"/>
</dbReference>
<protein>
    <recommendedName>
        <fullName evidence="6">NAD(P)(+)--arginine ADP-ribosyltransferase</fullName>
        <ecNumber evidence="6">2.4.2.31</ecNumber>
    </recommendedName>
    <alternativeName>
        <fullName evidence="6">Mono(ADP-ribosyl)transferase</fullName>
    </alternativeName>
</protein>
<evidence type="ECO:0000256" key="5">
    <source>
        <dbReference type="ARBA" id="ARBA00047597"/>
    </source>
</evidence>
<dbReference type="SMART" id="SM00454">
    <property type="entry name" value="SAM"/>
    <property type="match status" value="1"/>
</dbReference>
<evidence type="ECO:0000256" key="4">
    <source>
        <dbReference type="ARBA" id="ARBA00022695"/>
    </source>
</evidence>
<dbReference type="SUPFAM" id="SSF47769">
    <property type="entry name" value="SAM/Pointed domain"/>
    <property type="match status" value="1"/>
</dbReference>
<dbReference type="InterPro" id="IPR000768">
    <property type="entry name" value="ART"/>
</dbReference>
<dbReference type="Gene3D" id="1.10.150.50">
    <property type="entry name" value="Transcription Factor, Ets-1"/>
    <property type="match status" value="1"/>
</dbReference>
<evidence type="ECO:0000313" key="9">
    <source>
        <dbReference type="EMBL" id="CAF1168458.1"/>
    </source>
</evidence>
<feature type="domain" description="SAM" evidence="8">
    <location>
        <begin position="252"/>
        <end position="318"/>
    </location>
</feature>
<dbReference type="SUPFAM" id="SSF56399">
    <property type="entry name" value="ADP-ribosylation"/>
    <property type="match status" value="2"/>
</dbReference>
<name>A0A8S2EC53_9BILA</name>
<dbReference type="EMBL" id="CAJNOK010012670">
    <property type="protein sequence ID" value="CAF1168458.1"/>
    <property type="molecule type" value="Genomic_DNA"/>
</dbReference>
<dbReference type="PROSITE" id="PS51996">
    <property type="entry name" value="TR_MART"/>
    <property type="match status" value="1"/>
</dbReference>
<dbReference type="Pfam" id="PF07647">
    <property type="entry name" value="SAM_2"/>
    <property type="match status" value="1"/>
</dbReference>
<dbReference type="Pfam" id="PF01129">
    <property type="entry name" value="ART"/>
    <property type="match status" value="1"/>
</dbReference>
<evidence type="ECO:0000259" key="8">
    <source>
        <dbReference type="PROSITE" id="PS50105"/>
    </source>
</evidence>
<dbReference type="Proteomes" id="UP000677228">
    <property type="component" value="Unassembled WGS sequence"/>
</dbReference>
<evidence type="ECO:0000256" key="2">
    <source>
        <dbReference type="ARBA" id="ARBA00022676"/>
    </source>
</evidence>
<dbReference type="Gene3D" id="3.90.176.10">
    <property type="entry name" value="Toxin ADP-ribosyltransferase, Chain A, domain 1"/>
    <property type="match status" value="1"/>
</dbReference>
<keyword evidence="6" id="KW-0520">NAD</keyword>
<feature type="compositionally biased region" description="Polar residues" evidence="7">
    <location>
        <begin position="223"/>
        <end position="233"/>
    </location>
</feature>
<sequence>MAIAFRRLSAIRDSLHLAGIEKDPEQILEPIYGYASEPLLSLEEACEPEHIRIAIENSKDPADGLTRQESAAIRLYSMECDSDNVGAYVSLYSHLNETLKHADRAELRPWFRYLKLFLTAIAKLPPWSGGVVWRGVRKDQSNAYPQGTEAVWWTFSSCTSALGVLESDFYSGKVGTRTLFGIETLNGRNIRNHSHFPTEDEIILLPGTHFEIPSTKRAGHKNGATSNSPGNDTYSRHEESANSFETHEVELWNLRQVYEWLKHFGKMYASDADKLYSHGVDGRMLLSAVDDQSLQDIGITSIMHRRKILMTIDDLKLVQIKRQSINPSHKEGTATAAFYGQFEGDFSLPLPVDQLKEHKYENVSSCTLLLDNPQHADLYSRIQQWIGELPNDCDIDRIELISNSGRYRFFLEQLQTVEARQDQPAFQPRLCYESNEEERKKVLEKLMNLCKQVGHNRKANIVRMWHGCSKEKLSYLLNNGFATIGTLDDGWYGKAMYFTSSAKYATRYSYKDGCLILCYILVLNPFPVIASDAPPNVAPECFRFYGKGNHRNYQCHYIPVSPVNVSDEQTTMDYRPPITGTENAIFDEIAVFQEANILPQIVVHLKSDYITVLQNES</sequence>
<keyword evidence="3 6" id="KW-0808">Transferase</keyword>
<dbReference type="GO" id="GO:0016779">
    <property type="term" value="F:nucleotidyltransferase activity"/>
    <property type="evidence" value="ECO:0007669"/>
    <property type="project" value="UniProtKB-KW"/>
</dbReference>
<comment type="catalytic activity">
    <reaction evidence="5 6">
        <text>L-arginyl-[protein] + NAD(+) = N(omega)-(ADP-D-ribosyl)-L-arginyl-[protein] + nicotinamide + H(+)</text>
        <dbReference type="Rhea" id="RHEA:19149"/>
        <dbReference type="Rhea" id="RHEA-COMP:10532"/>
        <dbReference type="Rhea" id="RHEA-COMP:15087"/>
        <dbReference type="ChEBI" id="CHEBI:15378"/>
        <dbReference type="ChEBI" id="CHEBI:17154"/>
        <dbReference type="ChEBI" id="CHEBI:29965"/>
        <dbReference type="ChEBI" id="CHEBI:57540"/>
        <dbReference type="ChEBI" id="CHEBI:142554"/>
        <dbReference type="EC" id="2.4.2.31"/>
    </reaction>
</comment>
<organism evidence="9 11">
    <name type="scientific">Didymodactylos carnosus</name>
    <dbReference type="NCBI Taxonomy" id="1234261"/>
    <lineage>
        <taxon>Eukaryota</taxon>
        <taxon>Metazoa</taxon>
        <taxon>Spiralia</taxon>
        <taxon>Gnathifera</taxon>
        <taxon>Rotifera</taxon>
        <taxon>Eurotatoria</taxon>
        <taxon>Bdelloidea</taxon>
        <taxon>Philodinida</taxon>
        <taxon>Philodinidae</taxon>
        <taxon>Didymodactylos</taxon>
    </lineage>
</organism>
<dbReference type="EC" id="2.4.2.31" evidence="6"/>
<dbReference type="AlphaFoldDB" id="A0A8S2EC53"/>
<evidence type="ECO:0000256" key="1">
    <source>
        <dbReference type="ARBA" id="ARBA00009558"/>
    </source>
</evidence>
<evidence type="ECO:0000313" key="11">
    <source>
        <dbReference type="Proteomes" id="UP000677228"/>
    </source>
</evidence>
<reference evidence="9" key="1">
    <citation type="submission" date="2021-02" db="EMBL/GenBank/DDBJ databases">
        <authorList>
            <person name="Nowell W R."/>
        </authorList>
    </citation>
    <scope>NUCLEOTIDE SEQUENCE</scope>
</reference>
<dbReference type="Proteomes" id="UP000682733">
    <property type="component" value="Unassembled WGS sequence"/>
</dbReference>
<accession>A0A8S2EC53</accession>
<dbReference type="GO" id="GO:0106274">
    <property type="term" value="F:NAD+-protein-arginine ADP-ribosyltransferase activity"/>
    <property type="evidence" value="ECO:0007669"/>
    <property type="project" value="UniProtKB-EC"/>
</dbReference>
<dbReference type="PROSITE" id="PS50105">
    <property type="entry name" value="SAM_DOMAIN"/>
    <property type="match status" value="1"/>
</dbReference>
<comment type="similarity">
    <text evidence="1 6">Belongs to the Arg-specific ADP-ribosyltransferase family.</text>
</comment>
<dbReference type="InterPro" id="IPR012317">
    <property type="entry name" value="Poly(ADP-ribose)pol_cat_dom"/>
</dbReference>
<evidence type="ECO:0000256" key="6">
    <source>
        <dbReference type="RuleBase" id="RU361228"/>
    </source>
</evidence>
<keyword evidence="2 6" id="KW-0328">Glycosyltransferase</keyword>
<comment type="caution">
    <text evidence="9">The sequence shown here is derived from an EMBL/GenBank/DDBJ whole genome shotgun (WGS) entry which is preliminary data.</text>
</comment>
<dbReference type="GO" id="GO:0003950">
    <property type="term" value="F:NAD+ poly-ADP-ribosyltransferase activity"/>
    <property type="evidence" value="ECO:0007669"/>
    <property type="project" value="InterPro"/>
</dbReference>
<evidence type="ECO:0000313" key="10">
    <source>
        <dbReference type="EMBL" id="CAF3979925.1"/>
    </source>
</evidence>
<dbReference type="EMBL" id="CAJOBA010034194">
    <property type="protein sequence ID" value="CAF3979925.1"/>
    <property type="molecule type" value="Genomic_DNA"/>
</dbReference>
<proteinExistence type="inferred from homology"/>
<dbReference type="Pfam" id="PF00644">
    <property type="entry name" value="PARP"/>
    <property type="match status" value="1"/>
</dbReference>
<dbReference type="Gene3D" id="3.90.228.10">
    <property type="match status" value="1"/>
</dbReference>
<dbReference type="InterPro" id="IPR001660">
    <property type="entry name" value="SAM"/>
</dbReference>
<dbReference type="CDD" id="cd09487">
    <property type="entry name" value="SAM_superfamily"/>
    <property type="match status" value="1"/>
</dbReference>
<feature type="region of interest" description="Disordered" evidence="7">
    <location>
        <begin position="215"/>
        <end position="240"/>
    </location>
</feature>
<gene>
    <name evidence="9" type="ORF">OVA965_LOCUS22446</name>
    <name evidence="10" type="ORF">TMI583_LOCUS23160</name>
</gene>